<name>A0A8G0LHE5_9HYPO</name>
<dbReference type="EMBL" id="CP075867">
    <property type="protein sequence ID" value="QYT00813.1"/>
    <property type="molecule type" value="Genomic_DNA"/>
</dbReference>
<protein>
    <submittedName>
        <fullName evidence="1">Uncharacterized protein</fullName>
    </submittedName>
</protein>
<evidence type="ECO:0000313" key="1">
    <source>
        <dbReference type="EMBL" id="QYT00813.1"/>
    </source>
</evidence>
<reference evidence="1 2" key="1">
    <citation type="journal article" date="2021" name="BMC Genomics">
        <title>Telomere-to-telomere genome assembly of asparaginase-producing Trichoderma simmonsii.</title>
        <authorList>
            <person name="Chung D."/>
            <person name="Kwon Y.M."/>
            <person name="Yang Y."/>
        </authorList>
    </citation>
    <scope>NUCLEOTIDE SEQUENCE [LARGE SCALE GENOMIC DNA]</scope>
    <source>
        <strain evidence="1 2">GH-Sj1</strain>
    </source>
</reference>
<dbReference type="Proteomes" id="UP000826661">
    <property type="component" value="Chromosome IV"/>
</dbReference>
<organism evidence="1 2">
    <name type="scientific">Trichoderma simmonsii</name>
    <dbReference type="NCBI Taxonomy" id="1491479"/>
    <lineage>
        <taxon>Eukaryota</taxon>
        <taxon>Fungi</taxon>
        <taxon>Dikarya</taxon>
        <taxon>Ascomycota</taxon>
        <taxon>Pezizomycotina</taxon>
        <taxon>Sordariomycetes</taxon>
        <taxon>Hypocreomycetidae</taxon>
        <taxon>Hypocreales</taxon>
        <taxon>Hypocreaceae</taxon>
        <taxon>Trichoderma</taxon>
    </lineage>
</organism>
<keyword evidence="2" id="KW-1185">Reference proteome</keyword>
<sequence>MICIDGRDLHGSLDEWFSRHYGRQKNQLTQKVICIIDTRSCSTHLTAAYFFPSSSEALDVVLCLCMLRRMRESYSKRPGQIPGLECTIFLEAKVRWLTYAL</sequence>
<evidence type="ECO:0000313" key="2">
    <source>
        <dbReference type="Proteomes" id="UP000826661"/>
    </source>
</evidence>
<gene>
    <name evidence="1" type="ORF">H0G86_007879</name>
</gene>
<proteinExistence type="predicted"/>
<dbReference type="AlphaFoldDB" id="A0A8G0LHE5"/>
<accession>A0A8G0LHE5</accession>